<name>A0ABU1DKY7_9HYPH</name>
<comment type="caution">
    <text evidence="2">The sequence shown here is derived from an EMBL/GenBank/DDBJ whole genome shotgun (WGS) entry which is preliminary data.</text>
</comment>
<keyword evidence="1" id="KW-0472">Membrane</keyword>
<reference evidence="2" key="1">
    <citation type="submission" date="2020-10" db="EMBL/GenBank/DDBJ databases">
        <authorList>
            <person name="Abbas A."/>
            <person name="Razzaq R."/>
            <person name="Waqas M."/>
            <person name="Abbas N."/>
            <person name="Nielsen T.K."/>
            <person name="Hansen L.H."/>
            <person name="Hussain S."/>
            <person name="Shahid M."/>
        </authorList>
    </citation>
    <scope>NUCLEOTIDE SEQUENCE</scope>
    <source>
        <strain evidence="2">S14</strain>
    </source>
</reference>
<accession>A0ABU1DKY7</accession>
<dbReference type="Proteomes" id="UP001181622">
    <property type="component" value="Unassembled WGS sequence"/>
</dbReference>
<organism evidence="2 3">
    <name type="scientific">Chelatococcus sambhunathii</name>
    <dbReference type="NCBI Taxonomy" id="363953"/>
    <lineage>
        <taxon>Bacteria</taxon>
        <taxon>Pseudomonadati</taxon>
        <taxon>Pseudomonadota</taxon>
        <taxon>Alphaproteobacteria</taxon>
        <taxon>Hyphomicrobiales</taxon>
        <taxon>Chelatococcaceae</taxon>
        <taxon>Chelatococcus</taxon>
    </lineage>
</organism>
<keyword evidence="3" id="KW-1185">Reference proteome</keyword>
<dbReference type="EMBL" id="JADBEO010000068">
    <property type="protein sequence ID" value="MDR4308736.1"/>
    <property type="molecule type" value="Genomic_DNA"/>
</dbReference>
<evidence type="ECO:0000256" key="1">
    <source>
        <dbReference type="SAM" id="Phobius"/>
    </source>
</evidence>
<proteinExistence type="predicted"/>
<feature type="transmembrane region" description="Helical" evidence="1">
    <location>
        <begin position="26"/>
        <end position="44"/>
    </location>
</feature>
<evidence type="ECO:0000313" key="2">
    <source>
        <dbReference type="EMBL" id="MDR4308736.1"/>
    </source>
</evidence>
<keyword evidence="1" id="KW-0812">Transmembrane</keyword>
<dbReference type="RefSeq" id="WP_309394738.1">
    <property type="nucleotide sequence ID" value="NZ_JADBEO010000068.1"/>
</dbReference>
<keyword evidence="1" id="KW-1133">Transmembrane helix</keyword>
<protein>
    <submittedName>
        <fullName evidence="2">Uncharacterized protein</fullName>
    </submittedName>
</protein>
<sequence>MNDDGQVVKDPVSPEHKRFVLAQASLRLWLMAAVVVALLVWMFVEL</sequence>
<gene>
    <name evidence="2" type="ORF">IHQ68_19115</name>
</gene>
<evidence type="ECO:0000313" key="3">
    <source>
        <dbReference type="Proteomes" id="UP001181622"/>
    </source>
</evidence>